<gene>
    <name evidence="3" type="ORF">K8G79_03145</name>
</gene>
<proteinExistence type="predicted"/>
<dbReference type="InterPro" id="IPR002645">
    <property type="entry name" value="STAS_dom"/>
</dbReference>
<dbReference type="Pfam" id="PF01740">
    <property type="entry name" value="STAS"/>
    <property type="match status" value="1"/>
</dbReference>
<dbReference type="AlphaFoldDB" id="A0AAJ1EJX4"/>
<dbReference type="InterPro" id="IPR036513">
    <property type="entry name" value="STAS_dom_sf"/>
</dbReference>
<dbReference type="Proteomes" id="UP001197609">
    <property type="component" value="Unassembled WGS sequence"/>
</dbReference>
<dbReference type="CDD" id="cd07043">
    <property type="entry name" value="STAS_anti-anti-sigma_factors"/>
    <property type="match status" value="1"/>
</dbReference>
<protein>
    <submittedName>
        <fullName evidence="3">STAS domain-containing protein</fullName>
    </submittedName>
</protein>
<evidence type="ECO:0000313" key="3">
    <source>
        <dbReference type="EMBL" id="MBZ0159132.1"/>
    </source>
</evidence>
<dbReference type="PANTHER" id="PTHR33495">
    <property type="entry name" value="ANTI-SIGMA FACTOR ANTAGONIST TM_1081-RELATED-RELATED"/>
    <property type="match status" value="1"/>
</dbReference>
<dbReference type="PROSITE" id="PS50801">
    <property type="entry name" value="STAS"/>
    <property type="match status" value="1"/>
</dbReference>
<comment type="caution">
    <text evidence="3">The sequence shown here is derived from an EMBL/GenBank/DDBJ whole genome shotgun (WGS) entry which is preliminary data.</text>
</comment>
<evidence type="ECO:0000259" key="2">
    <source>
        <dbReference type="PROSITE" id="PS50801"/>
    </source>
</evidence>
<dbReference type="SUPFAM" id="SSF52091">
    <property type="entry name" value="SpoIIaa-like"/>
    <property type="match status" value="1"/>
</dbReference>
<feature type="compositionally biased region" description="Basic residues" evidence="1">
    <location>
        <begin position="1"/>
        <end position="12"/>
    </location>
</feature>
<feature type="domain" description="STAS" evidence="2">
    <location>
        <begin position="366"/>
        <end position="466"/>
    </location>
</feature>
<accession>A0AAJ1EJX4</accession>
<name>A0AAJ1EJX4_9BACT</name>
<feature type="region of interest" description="Disordered" evidence="1">
    <location>
        <begin position="1"/>
        <end position="56"/>
    </location>
</feature>
<reference evidence="3 4" key="1">
    <citation type="journal article" date="2021" name="bioRxiv">
        <title>Unraveling nitrogen, sulfur and carbon metabolic pathways and microbial community transcriptional responses to substrate deprivation and toxicity stresses in a bioreactor mimicking anoxic brackish coastal sediment conditions.</title>
        <authorList>
            <person name="Martins P.D."/>
            <person name="Echeveste M.J."/>
            <person name="Arshad A."/>
            <person name="Kurth J."/>
            <person name="Ouboter H."/>
            <person name="Jetten M.S.M."/>
            <person name="Welte C.U."/>
        </authorList>
    </citation>
    <scope>NUCLEOTIDE SEQUENCE [LARGE SCALE GENOMIC DNA]</scope>
    <source>
        <strain evidence="3">MAG_38</strain>
    </source>
</reference>
<dbReference type="GO" id="GO:0043856">
    <property type="term" value="F:anti-sigma factor antagonist activity"/>
    <property type="evidence" value="ECO:0007669"/>
    <property type="project" value="TreeGrafter"/>
</dbReference>
<dbReference type="Gene3D" id="3.30.750.24">
    <property type="entry name" value="STAS domain"/>
    <property type="match status" value="1"/>
</dbReference>
<evidence type="ECO:0000313" key="4">
    <source>
        <dbReference type="Proteomes" id="UP001197609"/>
    </source>
</evidence>
<organism evidence="3 4">
    <name type="scientific">Candidatus Methylomirabilis tolerans</name>
    <dbReference type="NCBI Taxonomy" id="3123416"/>
    <lineage>
        <taxon>Bacteria</taxon>
        <taxon>Candidatus Methylomirabilota</taxon>
        <taxon>Candidatus Methylomirabilia</taxon>
        <taxon>Candidatus Methylomirabilales</taxon>
        <taxon>Candidatus Methylomirabilaceae</taxon>
        <taxon>Candidatus Methylomirabilis</taxon>
    </lineage>
</organism>
<evidence type="ECO:0000256" key="1">
    <source>
        <dbReference type="SAM" id="MobiDB-lite"/>
    </source>
</evidence>
<dbReference type="EMBL" id="JAIOIU010000033">
    <property type="protein sequence ID" value="MBZ0159132.1"/>
    <property type="molecule type" value="Genomic_DNA"/>
</dbReference>
<sequence>MSKSVGVHRKIATRTAQEPPGEGERRPRARSRSAAKRVPAKEIAVPTDIGPETAPTGELIDIGKEMAAILPFKRPDSARPNIAKAEVFKIVKPRRKDQPAVPDHTVDSKLAETVASTGPQDEVALVGVVDRLARQLLSSAALVFTSLDARSKGREQIEYRYEGAAGEWHLFAKAPGGLLSTQSLGGANGHHRCELSLPCLKSSLRVVSESLTRVVDRMAARDRGIELFVTAAEEVVSCVLSAAGADAMLTVIFETKPLELVATFASGASALKNAGDLQIIKGMVEDLVLVRNPEGVVVVMRWKRAVCPADGSAASPFASRDGDQSLSEARCEGKQVDVVDETTMVKEGDGAIGALADLHRIGRDTVVVTVTTDKLDLQAAPMLGARLMPLIEDQQVKLLIVDLGQVKIMGSSCLGILIKTRGALTAFGRRLALVALNDGVRQILETAGLLSSFEVGESLKDVISSKITLVEERLPVPTDNRYGRMSRVKGYAAWFATLFGVERSWD</sequence>